<evidence type="ECO:0000256" key="1">
    <source>
        <dbReference type="SAM" id="SignalP"/>
    </source>
</evidence>
<keyword evidence="1" id="KW-0732">Signal</keyword>
<evidence type="ECO:0000313" key="2">
    <source>
        <dbReference type="EMBL" id="CAI9301528.1"/>
    </source>
</evidence>
<protein>
    <submittedName>
        <fullName evidence="2">Uncharacterized protein</fullName>
    </submittedName>
</protein>
<keyword evidence="3" id="KW-1185">Reference proteome</keyword>
<name>A0AA36EMW9_LACSI</name>
<reference evidence="2" key="1">
    <citation type="submission" date="2023-04" db="EMBL/GenBank/DDBJ databases">
        <authorList>
            <person name="Vijverberg K."/>
            <person name="Xiong W."/>
            <person name="Schranz E."/>
        </authorList>
    </citation>
    <scope>NUCLEOTIDE SEQUENCE</scope>
</reference>
<organism evidence="2 3">
    <name type="scientific">Lactuca saligna</name>
    <name type="common">Willowleaf lettuce</name>
    <dbReference type="NCBI Taxonomy" id="75948"/>
    <lineage>
        <taxon>Eukaryota</taxon>
        <taxon>Viridiplantae</taxon>
        <taxon>Streptophyta</taxon>
        <taxon>Embryophyta</taxon>
        <taxon>Tracheophyta</taxon>
        <taxon>Spermatophyta</taxon>
        <taxon>Magnoliopsida</taxon>
        <taxon>eudicotyledons</taxon>
        <taxon>Gunneridae</taxon>
        <taxon>Pentapetalae</taxon>
        <taxon>asterids</taxon>
        <taxon>campanulids</taxon>
        <taxon>Asterales</taxon>
        <taxon>Asteraceae</taxon>
        <taxon>Cichorioideae</taxon>
        <taxon>Cichorieae</taxon>
        <taxon>Lactucinae</taxon>
        <taxon>Lactuca</taxon>
    </lineage>
</organism>
<evidence type="ECO:0000313" key="3">
    <source>
        <dbReference type="Proteomes" id="UP001177003"/>
    </source>
</evidence>
<dbReference type="Proteomes" id="UP001177003">
    <property type="component" value="Chromosome 9"/>
</dbReference>
<gene>
    <name evidence="2" type="ORF">LSALG_LOCUS40074</name>
</gene>
<dbReference type="AlphaFoldDB" id="A0AA36EMW9"/>
<dbReference type="EMBL" id="OX465085">
    <property type="protein sequence ID" value="CAI9301528.1"/>
    <property type="molecule type" value="Genomic_DNA"/>
</dbReference>
<proteinExistence type="predicted"/>
<sequence length="226" mass="25428">MVHMTDLPLHILDVILVAIAVSSDGVRDLARVGAVCTMLLAEARKPFILKVVNFQRLTFTAIDYMMHHHEKDLLCMSARAGNRAARSIMGKALLVNDAWFWSMILLDYQRACCGCIKPFEALHHQSLVRTFILHATSKDIATICHQLLNYVVSHVGYNVARENGLVSAIFNMCSFETRRLVLCNIGIHETFSSVECLVVRVQPPYEASYREAVVIAFDKLFTLTCV</sequence>
<accession>A0AA36EMW9</accession>
<feature type="signal peptide" evidence="1">
    <location>
        <begin position="1"/>
        <end position="25"/>
    </location>
</feature>
<feature type="chain" id="PRO_5041364805" evidence="1">
    <location>
        <begin position="26"/>
        <end position="226"/>
    </location>
</feature>